<organism evidence="3 4">
    <name type="scientific">Xenopus tropicalis</name>
    <name type="common">Western clawed frog</name>
    <name type="synonym">Silurana tropicalis</name>
    <dbReference type="NCBI Taxonomy" id="8364"/>
    <lineage>
        <taxon>Eukaryota</taxon>
        <taxon>Metazoa</taxon>
        <taxon>Chordata</taxon>
        <taxon>Craniata</taxon>
        <taxon>Vertebrata</taxon>
        <taxon>Euteleostomi</taxon>
        <taxon>Amphibia</taxon>
        <taxon>Batrachia</taxon>
        <taxon>Anura</taxon>
        <taxon>Pipoidea</taxon>
        <taxon>Pipidae</taxon>
        <taxon>Xenopodinae</taxon>
        <taxon>Xenopus</taxon>
        <taxon>Silurana</taxon>
    </lineage>
</organism>
<dbReference type="InterPro" id="IPR008271">
    <property type="entry name" value="Ser/Thr_kinase_AS"/>
</dbReference>
<feature type="region of interest" description="Disordered" evidence="1">
    <location>
        <begin position="1"/>
        <end position="36"/>
    </location>
</feature>
<dbReference type="InterPro" id="IPR050285">
    <property type="entry name" value="STE20_Ser/Thr_kinase"/>
</dbReference>
<dbReference type="PANTHER" id="PTHR48015">
    <property type="entry name" value="SERINE/THREONINE-PROTEIN KINASE TAO"/>
    <property type="match status" value="1"/>
</dbReference>
<dbReference type="Gene3D" id="3.30.200.20">
    <property type="entry name" value="Phosphorylase Kinase, domain 1"/>
    <property type="match status" value="1"/>
</dbReference>
<name>A0A8J1IZ06_XENTR</name>
<dbReference type="OrthoDB" id="8693905at2759"/>
<dbReference type="KEGG" id="xtr:101733468"/>
<dbReference type="Xenbase" id="XB-GENE-29086983">
    <property type="gene designation" value="LOC101733468"/>
</dbReference>
<evidence type="ECO:0000313" key="4">
    <source>
        <dbReference type="RefSeq" id="XP_031750818.1"/>
    </source>
</evidence>
<dbReference type="GO" id="GO:0048812">
    <property type="term" value="P:neuron projection morphogenesis"/>
    <property type="evidence" value="ECO:0000318"/>
    <property type="project" value="GO_Central"/>
</dbReference>
<feature type="compositionally biased region" description="Basic and acidic residues" evidence="1">
    <location>
        <begin position="14"/>
        <end position="25"/>
    </location>
</feature>
<feature type="compositionally biased region" description="Basic and acidic residues" evidence="1">
    <location>
        <begin position="303"/>
        <end position="314"/>
    </location>
</feature>
<dbReference type="AGR" id="Xenbase:XB-GENE-29086983"/>
<evidence type="ECO:0000313" key="5">
    <source>
        <dbReference type="Xenbase" id="XB-GENE-29086983"/>
    </source>
</evidence>
<feature type="domain" description="Protein kinase" evidence="2">
    <location>
        <begin position="18"/>
        <end position="278"/>
    </location>
</feature>
<dbReference type="Pfam" id="PF00069">
    <property type="entry name" value="Pkinase"/>
    <property type="match status" value="1"/>
</dbReference>
<dbReference type="Gene3D" id="1.10.510.10">
    <property type="entry name" value="Transferase(Phosphotransferase) domain 1"/>
    <property type="match status" value="1"/>
</dbReference>
<dbReference type="PROSITE" id="PS00108">
    <property type="entry name" value="PROTEIN_KINASE_ST"/>
    <property type="match status" value="1"/>
</dbReference>
<keyword evidence="3" id="KW-1185">Reference proteome</keyword>
<dbReference type="InterPro" id="IPR000719">
    <property type="entry name" value="Prot_kinase_dom"/>
</dbReference>
<dbReference type="GO" id="GO:0000165">
    <property type="term" value="P:MAPK cascade"/>
    <property type="evidence" value="ECO:0000318"/>
    <property type="project" value="GO_Central"/>
</dbReference>
<accession>A0A8J1IZ06</accession>
<dbReference type="GeneID" id="101733468"/>
<dbReference type="Proteomes" id="UP000008143">
    <property type="component" value="Chromosome 1"/>
</dbReference>
<dbReference type="SMART" id="SM00220">
    <property type="entry name" value="S_TKc"/>
    <property type="match status" value="1"/>
</dbReference>
<evidence type="ECO:0000259" key="2">
    <source>
        <dbReference type="PROSITE" id="PS50011"/>
    </source>
</evidence>
<evidence type="ECO:0000313" key="3">
    <source>
        <dbReference type="Proteomes" id="UP000008143"/>
    </source>
</evidence>
<dbReference type="InterPro" id="IPR011009">
    <property type="entry name" value="Kinase-like_dom_sf"/>
</dbReference>
<protein>
    <submittedName>
        <fullName evidence="4">Traf2 and NCK-interacting protein kinase-like</fullName>
    </submittedName>
</protein>
<sequence>MTPKKTLSQLYKPPDGHVTKGEHLGKGGAGDVYKGHHHRKGDVAVKVVNITRDEESVRRELHFLQTFTAHKNVASYYGAYYRAPPTDRSCELLEIVLQYCGGGSLQNLIETTEGRSLPETWIGYICKETLKGLNHLHKSRVIHRDIKSLNIMLTDQAKVKLIDFGLCFQLDPTAGKCSECDGTPHWMAPEAISIRRSPVAYDTKSDIWSLGITAVEMAEGEPPHSNVDCPSALIRDSDAPALKPKAWSEQFRSFITSCLQKDPEARWSAAQLLQHPFLTGLPSNKAVRAQIREHLRALKIQPAKKDQCSSEKEAAAQIPAPGEEHGPSLAAPSTRTGRLYRFMRKQLKRAKKIWHDPETGQVSDPRWLCMVLPLPLPLALSAPLF</sequence>
<dbReference type="GO" id="GO:0043408">
    <property type="term" value="P:regulation of MAPK cascade"/>
    <property type="evidence" value="ECO:0000318"/>
    <property type="project" value="GO_Central"/>
</dbReference>
<dbReference type="SUPFAM" id="SSF56112">
    <property type="entry name" value="Protein kinase-like (PK-like)"/>
    <property type="match status" value="1"/>
</dbReference>
<feature type="region of interest" description="Disordered" evidence="1">
    <location>
        <begin position="302"/>
        <end position="333"/>
    </location>
</feature>
<dbReference type="GO" id="GO:0005737">
    <property type="term" value="C:cytoplasm"/>
    <property type="evidence" value="ECO:0000318"/>
    <property type="project" value="GO_Central"/>
</dbReference>
<gene>
    <name evidence="4 5" type="primary">LOC101733468</name>
</gene>
<dbReference type="RefSeq" id="XP_031750818.1">
    <property type="nucleotide sequence ID" value="XM_031894958.1"/>
</dbReference>
<dbReference type="CDD" id="cd05122">
    <property type="entry name" value="PKc_STE"/>
    <property type="match status" value="1"/>
</dbReference>
<dbReference type="FunFam" id="1.10.510.10:FF:000421">
    <property type="entry name" value="Serine/threonine-protein kinase PAK 6"/>
    <property type="match status" value="1"/>
</dbReference>
<reference evidence="4" key="1">
    <citation type="submission" date="2025-08" db="UniProtKB">
        <authorList>
            <consortium name="RefSeq"/>
        </authorList>
    </citation>
    <scope>IDENTIFICATION</scope>
    <source>
        <strain evidence="4">Nigerian</strain>
        <tissue evidence="4">Liver and blood</tissue>
    </source>
</reference>
<evidence type="ECO:0000256" key="1">
    <source>
        <dbReference type="SAM" id="MobiDB-lite"/>
    </source>
</evidence>
<dbReference type="PANTHER" id="PTHR48015:SF41">
    <property type="entry name" value="TRAF2 AND NCK-INTERACTING PROTEIN KINASE"/>
    <property type="match status" value="1"/>
</dbReference>
<dbReference type="GO" id="GO:0004674">
    <property type="term" value="F:protein serine/threonine kinase activity"/>
    <property type="evidence" value="ECO:0000318"/>
    <property type="project" value="GO_Central"/>
</dbReference>
<dbReference type="AlphaFoldDB" id="A0A8J1IZ06"/>
<dbReference type="OMA" id="HIDPCLM"/>
<dbReference type="PROSITE" id="PS50011">
    <property type="entry name" value="PROTEIN_KINASE_DOM"/>
    <property type="match status" value="1"/>
</dbReference>
<dbReference type="GO" id="GO:0005524">
    <property type="term" value="F:ATP binding"/>
    <property type="evidence" value="ECO:0007669"/>
    <property type="project" value="InterPro"/>
</dbReference>
<proteinExistence type="predicted"/>